<dbReference type="InterPro" id="IPR029510">
    <property type="entry name" value="Ald_DH_CS_GLU"/>
</dbReference>
<evidence type="ECO:0000256" key="2">
    <source>
        <dbReference type="ARBA" id="ARBA00023002"/>
    </source>
</evidence>
<dbReference type="PANTHER" id="PTHR11699">
    <property type="entry name" value="ALDEHYDE DEHYDROGENASE-RELATED"/>
    <property type="match status" value="1"/>
</dbReference>
<evidence type="ECO:0000256" key="3">
    <source>
        <dbReference type="PROSITE-ProRule" id="PRU10007"/>
    </source>
</evidence>
<dbReference type="Proteomes" id="UP000181901">
    <property type="component" value="Unassembled WGS sequence"/>
</dbReference>
<feature type="active site" evidence="3">
    <location>
        <position position="248"/>
    </location>
</feature>
<dbReference type="CDD" id="cd07088">
    <property type="entry name" value="ALDH_LactADH-AldA"/>
    <property type="match status" value="1"/>
</dbReference>
<gene>
    <name evidence="6" type="primary">aldA_1</name>
    <name evidence="6" type="ORF">BerOc1_02398</name>
</gene>
<dbReference type="FunFam" id="3.40.605.10:FF:000007">
    <property type="entry name" value="NAD/NADP-dependent betaine aldehyde dehydrogenase"/>
    <property type="match status" value="1"/>
</dbReference>
<dbReference type="EC" id="1.2.1.22" evidence="6"/>
<dbReference type="FunFam" id="3.40.309.10:FF:000009">
    <property type="entry name" value="Aldehyde dehydrogenase A"/>
    <property type="match status" value="1"/>
</dbReference>
<dbReference type="InterPro" id="IPR016162">
    <property type="entry name" value="Ald_DH_N"/>
</dbReference>
<evidence type="ECO:0000313" key="6">
    <source>
        <dbReference type="EMBL" id="OIQ50461.1"/>
    </source>
</evidence>
<dbReference type="RefSeq" id="WP_071545900.1">
    <property type="nucleotide sequence ID" value="NZ_LKAQ01000004.1"/>
</dbReference>
<name>A0A1J5MV18_9BACT</name>
<protein>
    <submittedName>
        <fullName evidence="6">Lactaldehyde dehydrogenase</fullName>
        <ecNumber evidence="6">1.2.1.22</ecNumber>
    </submittedName>
</protein>
<dbReference type="Gene3D" id="3.40.605.10">
    <property type="entry name" value="Aldehyde Dehydrogenase, Chain A, domain 1"/>
    <property type="match status" value="1"/>
</dbReference>
<evidence type="ECO:0000259" key="5">
    <source>
        <dbReference type="Pfam" id="PF00171"/>
    </source>
</evidence>
<dbReference type="EMBL" id="LKAQ01000004">
    <property type="protein sequence ID" value="OIQ50461.1"/>
    <property type="molecule type" value="Genomic_DNA"/>
</dbReference>
<keyword evidence="2 4" id="KW-0560">Oxidoreductase</keyword>
<feature type="domain" description="Aldehyde dehydrogenase" evidence="5">
    <location>
        <begin position="15"/>
        <end position="472"/>
    </location>
</feature>
<accession>A0A1J5MV18</accession>
<proteinExistence type="inferred from homology"/>
<dbReference type="Gene3D" id="3.40.309.10">
    <property type="entry name" value="Aldehyde Dehydrogenase, Chain A, domain 2"/>
    <property type="match status" value="1"/>
</dbReference>
<dbReference type="PROSITE" id="PS00070">
    <property type="entry name" value="ALDEHYDE_DEHYDR_CYS"/>
    <property type="match status" value="1"/>
</dbReference>
<comment type="similarity">
    <text evidence="1 4">Belongs to the aldehyde dehydrogenase family.</text>
</comment>
<evidence type="ECO:0000256" key="1">
    <source>
        <dbReference type="ARBA" id="ARBA00009986"/>
    </source>
</evidence>
<keyword evidence="7" id="KW-1185">Reference proteome</keyword>
<dbReference type="InterPro" id="IPR015590">
    <property type="entry name" value="Aldehyde_DH_dom"/>
</dbReference>
<dbReference type="PROSITE" id="PS00687">
    <property type="entry name" value="ALDEHYDE_DEHYDR_GLU"/>
    <property type="match status" value="1"/>
</dbReference>
<dbReference type="InterPro" id="IPR016163">
    <property type="entry name" value="Ald_DH_C"/>
</dbReference>
<sequence length="478" mass="52006">MKSYQQYINGEFRDAVSGEQFEVINPFTEKVVSMAPKGNAEDAALALEAATAAQKAWAAKPCSERAVYLTKMAEAIRANRVMLAETLAEEQAKVMPLAQVEIDATAAYFDYYAGWSNKYEGEVIQSDRPTENILLYRQPVGVVVGICPWNFPFFVMARKVAPSILTGCTIILKPSSDTPNTTFEFAKLIAGIGLPKGVLNFVSGGGSTLGDALVRSPEVGLITLTGSVETGQRIISATAENITKTSLELGGKAPVIVCADCDMDLTVKAVVASRVIFSGQVCNCAERVYVESPVYDEFMERMTKAMSEVTYGDPFAKTPPDMSSQINAAQLDKIAAMVDRAKAEGAEVLVGGKRAEGQPSGYFYEPTLLAGCTQDMEIIRKEIFGPALPVVKVDDFDEAIELSNDCEYGLTSSIFTSNMSKTMRAINELRFGETYVNREHFEAIQGFHAGWRKSGIGGADGKHGLYEYLQTHVAYIQY</sequence>
<dbReference type="OrthoDB" id="9762913at2"/>
<dbReference type="InterPro" id="IPR016160">
    <property type="entry name" value="Ald_DH_CS_CYS"/>
</dbReference>
<reference evidence="6 7" key="1">
    <citation type="submission" date="2015-09" db="EMBL/GenBank/DDBJ databases">
        <title>Genome of Desulfovibrio dechloracetivorans BerOc1, a mercury methylating strain isolated from highly hydrocarbons and metals contaminated coastal sediments.</title>
        <authorList>
            <person name="Goni Urriza M."/>
            <person name="Gassie C."/>
            <person name="Bouchez O."/>
            <person name="Klopp C."/>
            <person name="Ranchou-Peyruse A."/>
            <person name="Remy G."/>
        </authorList>
    </citation>
    <scope>NUCLEOTIDE SEQUENCE [LARGE SCALE GENOMIC DNA]</scope>
    <source>
        <strain evidence="6 7">BerOc1</strain>
    </source>
</reference>
<evidence type="ECO:0000313" key="7">
    <source>
        <dbReference type="Proteomes" id="UP000181901"/>
    </source>
</evidence>
<comment type="caution">
    <text evidence="6">The sequence shown here is derived from an EMBL/GenBank/DDBJ whole genome shotgun (WGS) entry which is preliminary data.</text>
</comment>
<dbReference type="InterPro" id="IPR016161">
    <property type="entry name" value="Ald_DH/histidinol_DH"/>
</dbReference>
<organism evidence="6 7">
    <name type="scientific">Pseudodesulfovibrio hydrargyri</name>
    <dbReference type="NCBI Taxonomy" id="2125990"/>
    <lineage>
        <taxon>Bacteria</taxon>
        <taxon>Pseudomonadati</taxon>
        <taxon>Thermodesulfobacteriota</taxon>
        <taxon>Desulfovibrionia</taxon>
        <taxon>Desulfovibrionales</taxon>
        <taxon>Desulfovibrionaceae</taxon>
    </lineage>
</organism>
<dbReference type="NCBIfam" id="NF007497">
    <property type="entry name" value="PRK10090.1"/>
    <property type="match status" value="1"/>
</dbReference>
<dbReference type="AlphaFoldDB" id="A0A1J5MV18"/>
<dbReference type="Pfam" id="PF00171">
    <property type="entry name" value="Aldedh"/>
    <property type="match status" value="1"/>
</dbReference>
<dbReference type="GO" id="GO:0008911">
    <property type="term" value="F:lactaldehyde dehydrogenase (NAD+) activity"/>
    <property type="evidence" value="ECO:0007669"/>
    <property type="project" value="UniProtKB-EC"/>
</dbReference>
<dbReference type="SUPFAM" id="SSF53720">
    <property type="entry name" value="ALDH-like"/>
    <property type="match status" value="1"/>
</dbReference>
<evidence type="ECO:0000256" key="4">
    <source>
        <dbReference type="RuleBase" id="RU003345"/>
    </source>
</evidence>